<reference evidence="8 9" key="1">
    <citation type="journal article" date="2010" name="Nat. Biotechnol.">
        <title>Genome sequence of the model mushroom Schizophyllum commune.</title>
        <authorList>
            <person name="Ohm R.A."/>
            <person name="de Jong J.F."/>
            <person name="Lugones L.G."/>
            <person name="Aerts A."/>
            <person name="Kothe E."/>
            <person name="Stajich J.E."/>
            <person name="de Vries R.P."/>
            <person name="Record E."/>
            <person name="Levasseur A."/>
            <person name="Baker S.E."/>
            <person name="Bartholomew K.A."/>
            <person name="Coutinho P.M."/>
            <person name="Erdmann S."/>
            <person name="Fowler T.J."/>
            <person name="Gathman A.C."/>
            <person name="Lombard V."/>
            <person name="Henrissat B."/>
            <person name="Knabe N."/>
            <person name="Kuees U."/>
            <person name="Lilly W.W."/>
            <person name="Lindquist E."/>
            <person name="Lucas S."/>
            <person name="Magnuson J.K."/>
            <person name="Piumi F."/>
            <person name="Raudaskoski M."/>
            <person name="Salamov A."/>
            <person name="Schmutz J."/>
            <person name="Schwarze F.W.M.R."/>
            <person name="vanKuyk P.A."/>
            <person name="Horton J.S."/>
            <person name="Grigoriev I.V."/>
            <person name="Woesten H.A.B."/>
        </authorList>
    </citation>
    <scope>NUCLEOTIDE SEQUENCE [LARGE SCALE GENOMIC DNA]</scope>
    <source>
        <strain evidence="9">H4-8 / FGSC 9210</strain>
    </source>
</reference>
<evidence type="ECO:0000256" key="4">
    <source>
        <dbReference type="ARBA" id="ARBA00022827"/>
    </source>
</evidence>
<evidence type="ECO:0000256" key="6">
    <source>
        <dbReference type="SAM" id="MobiDB-lite"/>
    </source>
</evidence>
<dbReference type="Proteomes" id="UP000007431">
    <property type="component" value="Unassembled WGS sequence"/>
</dbReference>
<dbReference type="Gene3D" id="3.40.30.120">
    <property type="match status" value="1"/>
</dbReference>
<dbReference type="eggNOG" id="KOG3855">
    <property type="taxonomic scope" value="Eukaryota"/>
</dbReference>
<evidence type="ECO:0000256" key="1">
    <source>
        <dbReference type="ARBA" id="ARBA00001974"/>
    </source>
</evidence>
<dbReference type="VEuPathDB" id="FungiDB:SCHCODRAFT_02593253"/>
<sequence length="987" mass="104967">MADKGKTVVRTVPPPLPSPATGSANPASSLQALWPYISPALDHMFAAPAEDEDPARAPAIDVGWYSGIHSNVYNYCTAQSATADSLSGADLYTQLDRYFSATARDVLLAAPAADASPPAALALPRFLGPAFARYNAAARAAGRLLHYLDRHYVKRAVDEDRGWLRAADAFAGAPPPPGLPRAELAARLRAYRLTVLKSWGWDEDQGDAAARALAEAAAEAGSAPDRVVPVNAMALRRFRTEVVDPLLAVPKAKGKKKGKKRPGADPRGRLARAVKALLEPENEEQENVQPAEDGQGEAGGGGSGAAQGSSVGMQGSGGASASGSVAAGSSARASGSSGGISASGSSSSSCSASCTRSAPCSDEERLRLAQDLANMLRLVGVRPDHPLRKKLDGFVLTVHTKTFPSVVSDSAESLKSDHRHRCLFRLASINGVVVTWVVANCLDPPGVRFPLNVGAGPTGSSLALSLLKSGVPVRLIDKLPQPRVGQKGNGIQPRTIEVLNLLGVLDDFWKRSINLKKVRLYEMPGAMKVAKEIALEPVVDPTPDKPWPNLRVMGQDRFEALLYEHLAKYGCEVERGTELRGFTQDADKVTAELVKADGSTEHADFEFLVGCDGGHSTVRHGLGLAFLGETLHEKPMMLGDIEVKGLDDSYWHMFDSNMGGAANGETAHTYCLFRTSEVPGLATVMAGGENASDRLDTRDGIIEHFLNLTGRKDVEFGELKCASWWRPNIRMVDSLGEGRVFVAGDAAHTHSPTGAQGMNSSIQDGLSLVHKKLAPLSLLSTYTSERLPVIAAMLQKTTELYNKTSKAFKAHGAAYAAASDEMWERKSELQQLGVNYRGSHIVLDERNPARDAIPSAYGSGAGGLRAGDRAPSAPLRGEGVEKLFDVLDSVRHTALVFTADETKARSVVDAVKALPESVAQTVVIAPQGQIQDIPGVRVVEDVEGHAYRTYQVGDESTTFVVRPDGAIGAIVPEAEGVARYFAKIFGV</sequence>
<keyword evidence="5" id="KW-0560">Oxidoreductase</keyword>
<comment type="cofactor">
    <cofactor evidence="1">
        <name>FAD</name>
        <dbReference type="ChEBI" id="CHEBI:57692"/>
    </cofactor>
</comment>
<dbReference type="Gene3D" id="3.30.70.2450">
    <property type="match status" value="1"/>
</dbReference>
<dbReference type="InterPro" id="IPR002938">
    <property type="entry name" value="FAD-bd"/>
</dbReference>
<proteinExistence type="inferred from homology"/>
<dbReference type="RefSeq" id="XP_003026671.1">
    <property type="nucleotide sequence ID" value="XM_003026625.1"/>
</dbReference>
<dbReference type="OrthoDB" id="27073at2759"/>
<dbReference type="KEGG" id="scm:SCHCO_02593253"/>
<evidence type="ECO:0000256" key="5">
    <source>
        <dbReference type="ARBA" id="ARBA00023002"/>
    </source>
</evidence>
<feature type="compositionally biased region" description="Basic residues" evidence="6">
    <location>
        <begin position="252"/>
        <end position="261"/>
    </location>
</feature>
<dbReference type="GO" id="GO:0016709">
    <property type="term" value="F:oxidoreductase activity, acting on paired donors, with incorporation or reduction of molecular oxygen, NAD(P)H as one donor, and incorporation of one atom of oxygen"/>
    <property type="evidence" value="ECO:0007669"/>
    <property type="project" value="UniProtKB-ARBA"/>
</dbReference>
<dbReference type="SUPFAM" id="SSF74788">
    <property type="entry name" value="Cullin repeat-like"/>
    <property type="match status" value="1"/>
</dbReference>
<dbReference type="PRINTS" id="PR00420">
    <property type="entry name" value="RNGMNOXGNASE"/>
</dbReference>
<dbReference type="PANTHER" id="PTHR43004">
    <property type="entry name" value="TRK SYSTEM POTASSIUM UPTAKE PROTEIN"/>
    <property type="match status" value="1"/>
</dbReference>
<dbReference type="SUPFAM" id="SSF51905">
    <property type="entry name" value="FAD/NAD(P)-binding domain"/>
    <property type="match status" value="1"/>
</dbReference>
<keyword evidence="3" id="KW-0285">Flavoprotein</keyword>
<comment type="similarity">
    <text evidence="2">Belongs to the PheA/TfdB FAD monooxygenase family.</text>
</comment>
<feature type="region of interest" description="Disordered" evidence="6">
    <location>
        <begin position="1"/>
        <end position="24"/>
    </location>
</feature>
<name>D8QJT1_SCHCM</name>
<evidence type="ECO:0000313" key="9">
    <source>
        <dbReference type="Proteomes" id="UP000007431"/>
    </source>
</evidence>
<dbReference type="GO" id="GO:0071949">
    <property type="term" value="F:FAD binding"/>
    <property type="evidence" value="ECO:0007669"/>
    <property type="project" value="InterPro"/>
</dbReference>
<dbReference type="InterPro" id="IPR036188">
    <property type="entry name" value="FAD/NAD-bd_sf"/>
</dbReference>
<dbReference type="Gene3D" id="1.20.1310.10">
    <property type="entry name" value="Cullin Repeats"/>
    <property type="match status" value="1"/>
</dbReference>
<dbReference type="Pfam" id="PF01494">
    <property type="entry name" value="FAD_binding_3"/>
    <property type="match status" value="1"/>
</dbReference>
<evidence type="ECO:0000256" key="3">
    <source>
        <dbReference type="ARBA" id="ARBA00022630"/>
    </source>
</evidence>
<dbReference type="GeneID" id="9593710"/>
<dbReference type="AlphaFoldDB" id="D8QJT1"/>
<feature type="region of interest" description="Disordered" evidence="6">
    <location>
        <begin position="249"/>
        <end position="354"/>
    </location>
</feature>
<dbReference type="EMBL" id="GL377315">
    <property type="protein sequence ID" value="EFI91768.1"/>
    <property type="molecule type" value="Genomic_DNA"/>
</dbReference>
<evidence type="ECO:0000259" key="7">
    <source>
        <dbReference type="Pfam" id="PF01494"/>
    </source>
</evidence>
<organism evidence="9">
    <name type="scientific">Schizophyllum commune (strain H4-8 / FGSC 9210)</name>
    <name type="common">Split gill fungus</name>
    <dbReference type="NCBI Taxonomy" id="578458"/>
    <lineage>
        <taxon>Eukaryota</taxon>
        <taxon>Fungi</taxon>
        <taxon>Dikarya</taxon>
        <taxon>Basidiomycota</taxon>
        <taxon>Agaricomycotina</taxon>
        <taxon>Agaricomycetes</taxon>
        <taxon>Agaricomycetidae</taxon>
        <taxon>Agaricales</taxon>
        <taxon>Schizophyllaceae</taxon>
        <taxon>Schizophyllum</taxon>
    </lineage>
</organism>
<dbReference type="InterPro" id="IPR016159">
    <property type="entry name" value="Cullin_repeat-like_dom_sf"/>
</dbReference>
<dbReference type="InterPro" id="IPR036249">
    <property type="entry name" value="Thioredoxin-like_sf"/>
</dbReference>
<dbReference type="SUPFAM" id="SSF52833">
    <property type="entry name" value="Thioredoxin-like"/>
    <property type="match status" value="1"/>
</dbReference>
<dbReference type="Gene3D" id="3.50.50.60">
    <property type="entry name" value="FAD/NAD(P)-binding domain"/>
    <property type="match status" value="1"/>
</dbReference>
<dbReference type="HOGENOM" id="CLU_302304_0_0_1"/>
<dbReference type="InterPro" id="IPR050641">
    <property type="entry name" value="RIFMO-like"/>
</dbReference>
<keyword evidence="4" id="KW-0274">FAD</keyword>
<feature type="compositionally biased region" description="Low complexity" evidence="6">
    <location>
        <begin position="321"/>
        <end position="353"/>
    </location>
</feature>
<evidence type="ECO:0000256" key="2">
    <source>
        <dbReference type="ARBA" id="ARBA00007801"/>
    </source>
</evidence>
<keyword evidence="9" id="KW-1185">Reference proteome</keyword>
<evidence type="ECO:0000313" key="8">
    <source>
        <dbReference type="EMBL" id="EFI91768.1"/>
    </source>
</evidence>
<feature type="domain" description="FAD-binding" evidence="7">
    <location>
        <begin position="453"/>
        <end position="796"/>
    </location>
</feature>
<accession>D8QJT1</accession>
<protein>
    <recommendedName>
        <fullName evidence="7">FAD-binding domain-containing protein</fullName>
    </recommendedName>
</protein>
<dbReference type="PANTHER" id="PTHR43004:SF19">
    <property type="entry name" value="BINDING MONOOXYGENASE, PUTATIVE (JCVI)-RELATED"/>
    <property type="match status" value="1"/>
</dbReference>
<dbReference type="InParanoid" id="D8QJT1"/>
<feature type="compositionally biased region" description="Gly residues" evidence="6">
    <location>
        <begin position="296"/>
        <end position="305"/>
    </location>
</feature>
<gene>
    <name evidence="8" type="ORF">SCHCODRAFT_258786</name>
</gene>